<proteinExistence type="predicted"/>
<protein>
    <submittedName>
        <fullName evidence="1">Uncharacterized protein</fullName>
    </submittedName>
</protein>
<dbReference type="Proteomes" id="UP000323739">
    <property type="component" value="Segment"/>
</dbReference>
<dbReference type="GeneID" id="55617068"/>
<organism evidence="1 2">
    <name type="scientific">Aeromonas phage 4L372D</name>
    <dbReference type="NCBI Taxonomy" id="2588518"/>
    <lineage>
        <taxon>Viruses</taxon>
        <taxon>Duplodnaviria</taxon>
        <taxon>Heunggongvirae</taxon>
        <taxon>Uroviricota</taxon>
        <taxon>Caudoviricetes</taxon>
        <taxon>Plateaulakevirus</taxon>
        <taxon>Plateaulakevirus pv4L372D</taxon>
    </lineage>
</organism>
<dbReference type="KEGG" id="vg:55617068"/>
<name>A0A5B9NCN5_9CAUD</name>
<dbReference type="RefSeq" id="YP_009846697.1">
    <property type="nucleotide sequence ID" value="NC_048771.1"/>
</dbReference>
<accession>A0A5B9NCN5</accession>
<gene>
    <name evidence="1" type="primary">4L372D_149</name>
</gene>
<sequence length="121" mass="14111">MYKNKDLGVKTIKARLHADDIGLERPSICEDTEGTICPICEKGILKQVHEYLHYEYKNGNFYENPLSNEYEVLSIYLVCEGDEDACKREQVDGYCLSYNRETIELLYNMKERLCDVGQENK</sequence>
<evidence type="ECO:0000313" key="2">
    <source>
        <dbReference type="Proteomes" id="UP000323739"/>
    </source>
</evidence>
<keyword evidence="2" id="KW-1185">Reference proteome</keyword>
<dbReference type="EMBL" id="MK813939">
    <property type="protein sequence ID" value="QEG08613.1"/>
    <property type="molecule type" value="Genomic_DNA"/>
</dbReference>
<reference evidence="1 2" key="1">
    <citation type="submission" date="2019-04" db="EMBL/GenBank/DDBJ databases">
        <title>Nine Novel Phages from a Plateau Lake in Southwest China Provide Insights into Aeromonas Phage Diversity.</title>
        <authorList>
            <person name="Xiao W."/>
            <person name="Bai M."/>
            <person name="Wang Y."/>
            <person name="Cui X."/>
        </authorList>
    </citation>
    <scope>NUCLEOTIDE SEQUENCE [LARGE SCALE GENOMIC DNA]</scope>
</reference>
<evidence type="ECO:0000313" key="1">
    <source>
        <dbReference type="EMBL" id="QEG08613.1"/>
    </source>
</evidence>